<dbReference type="Proteomes" id="UP000516057">
    <property type="component" value="Chromosome"/>
</dbReference>
<organism evidence="1 2">
    <name type="scientific">Paenacidovorax monticola</name>
    <dbReference type="NCBI Taxonomy" id="1926868"/>
    <lineage>
        <taxon>Bacteria</taxon>
        <taxon>Pseudomonadati</taxon>
        <taxon>Pseudomonadota</taxon>
        <taxon>Betaproteobacteria</taxon>
        <taxon>Burkholderiales</taxon>
        <taxon>Comamonadaceae</taxon>
        <taxon>Paenacidovorax</taxon>
    </lineage>
</organism>
<reference evidence="1 2" key="1">
    <citation type="submission" date="2020-08" db="EMBL/GenBank/DDBJ databases">
        <title>Genome sequence of Acidovorax monticola KACC 19171T.</title>
        <authorList>
            <person name="Hyun D.-W."/>
            <person name="Bae J.-W."/>
        </authorList>
    </citation>
    <scope>NUCLEOTIDE SEQUENCE [LARGE SCALE GENOMIC DNA]</scope>
    <source>
        <strain evidence="1 2">KACC 19171</strain>
    </source>
</reference>
<proteinExistence type="predicted"/>
<dbReference type="KEGG" id="amon:H9L24_01045"/>
<dbReference type="AlphaFoldDB" id="A0A7H0HGH0"/>
<evidence type="ECO:0000313" key="1">
    <source>
        <dbReference type="EMBL" id="QNP59636.1"/>
    </source>
</evidence>
<gene>
    <name evidence="1" type="ORF">H9L24_01045</name>
</gene>
<evidence type="ECO:0000313" key="2">
    <source>
        <dbReference type="Proteomes" id="UP000516057"/>
    </source>
</evidence>
<dbReference type="EMBL" id="CP060790">
    <property type="protein sequence ID" value="QNP59636.1"/>
    <property type="molecule type" value="Genomic_DNA"/>
</dbReference>
<name>A0A7H0HGH0_9BURK</name>
<dbReference type="RefSeq" id="WP_187736619.1">
    <property type="nucleotide sequence ID" value="NZ_CP060790.1"/>
</dbReference>
<keyword evidence="2" id="KW-1185">Reference proteome</keyword>
<protein>
    <submittedName>
        <fullName evidence="1">Uncharacterized protein</fullName>
    </submittedName>
</protein>
<accession>A0A7H0HGH0</accession>
<sequence length="133" mass="15203">MESIQFNEDGLIWHCRVAALLLQKLPRNPHTKHHVRGAIREASVSIRGKHRRLPEGVEFFSATARDMLARGEISGLVREHVVPVSIINEKVIALVKPTEKDIIEIVRNWTIMAAITQEEHDLLRQKSCMTKCH</sequence>